<name>A4U2H7_9PROT</name>
<dbReference type="AlphaFoldDB" id="A4U2H7"/>
<organism evidence="1">
    <name type="scientific">Magnetospirillum gryphiswaldense</name>
    <dbReference type="NCBI Taxonomy" id="55518"/>
    <lineage>
        <taxon>Bacteria</taxon>
        <taxon>Pseudomonadati</taxon>
        <taxon>Pseudomonadota</taxon>
        <taxon>Alphaproteobacteria</taxon>
        <taxon>Rhodospirillales</taxon>
        <taxon>Rhodospirillaceae</taxon>
        <taxon>Magnetospirillum</taxon>
    </lineage>
</organism>
<protein>
    <submittedName>
        <fullName evidence="1">Uncharacterized protein</fullName>
    </submittedName>
</protein>
<dbReference type="EMBL" id="CU459003">
    <property type="protein sequence ID" value="CAM77084.1"/>
    <property type="molecule type" value="Genomic_DNA"/>
</dbReference>
<gene>
    <name evidence="1" type="ORF">MGR_3587</name>
</gene>
<proteinExistence type="predicted"/>
<evidence type="ECO:0000313" key="1">
    <source>
        <dbReference type="EMBL" id="CAM77084.1"/>
    </source>
</evidence>
<sequence length="51" mass="6143">MILEVPFNPHRIPNPTLRVIDKTDQCSAIWMHFIARPVNNELFTKVLWFHR</sequence>
<reference evidence="1" key="1">
    <citation type="journal article" date="2007" name="J. Bacteriol.">
        <title>Comparative genome analysis of four magnetotactic bacteria reveals a complex set of group-specific genes implicated in magnetosome biomineralization and function.</title>
        <authorList>
            <person name="Richter M."/>
            <person name="Kube M."/>
            <person name="Bazylinski D.A."/>
            <person name="Lombardot T."/>
            <person name="Gloeckner F.O."/>
            <person name="Reinhardt R."/>
            <person name="Schueler D."/>
        </authorList>
    </citation>
    <scope>NUCLEOTIDE SEQUENCE</scope>
    <source>
        <strain evidence="1">MSR-1</strain>
    </source>
</reference>
<accession>A4U2H7</accession>